<keyword evidence="2" id="KW-0326">Glycosidase</keyword>
<evidence type="ECO:0000313" key="4">
    <source>
        <dbReference type="EMBL" id="PZE17680.1"/>
    </source>
</evidence>
<reference evidence="4 5" key="1">
    <citation type="submission" date="2018-06" db="EMBL/GenBank/DDBJ databases">
        <title>The draft genome sequence of Crocinitomix sp. SM1701.</title>
        <authorList>
            <person name="Zhang X."/>
        </authorList>
    </citation>
    <scope>NUCLEOTIDE SEQUENCE [LARGE SCALE GENOMIC DNA]</scope>
    <source>
        <strain evidence="4 5">SM1701</strain>
    </source>
</reference>
<dbReference type="AlphaFoldDB" id="A0A2W1N2C2"/>
<sequence length="178" mass="20442">MQAMKWSGSLILAFCLLVCFGCCQVEKDPIIYRQAFEINLTPKPSYLKIDSGYFELNRKTVILTWNDSTTGANYLQHLIAENSTFSPEIIKIKGEEFRQYPNYIMLNNETKTIGHEVYSLVIDTNRVAISAMGNQGVLNGMQALKQLFVFDFDKGHKRNNWYLPTIEIENIPVLDSFK</sequence>
<organism evidence="4 5">
    <name type="scientific">Putridiphycobacter roseus</name>
    <dbReference type="NCBI Taxonomy" id="2219161"/>
    <lineage>
        <taxon>Bacteria</taxon>
        <taxon>Pseudomonadati</taxon>
        <taxon>Bacteroidota</taxon>
        <taxon>Flavobacteriia</taxon>
        <taxon>Flavobacteriales</taxon>
        <taxon>Crocinitomicaceae</taxon>
        <taxon>Putridiphycobacter</taxon>
    </lineage>
</organism>
<dbReference type="Pfam" id="PF02838">
    <property type="entry name" value="Glyco_hydro_20b"/>
    <property type="match status" value="1"/>
</dbReference>
<feature type="domain" description="Beta-hexosaminidase bacterial type N-terminal" evidence="3">
    <location>
        <begin position="38"/>
        <end position="168"/>
    </location>
</feature>
<keyword evidence="5" id="KW-1185">Reference proteome</keyword>
<dbReference type="Proteomes" id="UP000249248">
    <property type="component" value="Unassembled WGS sequence"/>
</dbReference>
<evidence type="ECO:0000313" key="5">
    <source>
        <dbReference type="Proteomes" id="UP000249248"/>
    </source>
</evidence>
<comment type="caution">
    <text evidence="4">The sequence shown here is derived from an EMBL/GenBank/DDBJ whole genome shotgun (WGS) entry which is preliminary data.</text>
</comment>
<evidence type="ECO:0000256" key="2">
    <source>
        <dbReference type="ARBA" id="ARBA00023295"/>
    </source>
</evidence>
<protein>
    <recommendedName>
        <fullName evidence="3">Beta-hexosaminidase bacterial type N-terminal domain-containing protein</fullName>
    </recommendedName>
</protein>
<dbReference type="EMBL" id="QKSB01000003">
    <property type="protein sequence ID" value="PZE17680.1"/>
    <property type="molecule type" value="Genomic_DNA"/>
</dbReference>
<proteinExistence type="predicted"/>
<keyword evidence="1" id="KW-0378">Hydrolase</keyword>
<evidence type="ECO:0000259" key="3">
    <source>
        <dbReference type="Pfam" id="PF02838"/>
    </source>
</evidence>
<dbReference type="GO" id="GO:0016798">
    <property type="term" value="F:hydrolase activity, acting on glycosyl bonds"/>
    <property type="evidence" value="ECO:0007669"/>
    <property type="project" value="UniProtKB-KW"/>
</dbReference>
<evidence type="ECO:0000256" key="1">
    <source>
        <dbReference type="ARBA" id="ARBA00022801"/>
    </source>
</evidence>
<dbReference type="GO" id="GO:0005975">
    <property type="term" value="P:carbohydrate metabolic process"/>
    <property type="evidence" value="ECO:0007669"/>
    <property type="project" value="UniProtKB-ARBA"/>
</dbReference>
<dbReference type="Gene3D" id="3.30.379.10">
    <property type="entry name" value="Chitobiase/beta-hexosaminidase domain 2-like"/>
    <property type="match status" value="1"/>
</dbReference>
<dbReference type="InterPro" id="IPR029018">
    <property type="entry name" value="Hex-like_dom2"/>
</dbReference>
<gene>
    <name evidence="4" type="ORF">DNU06_07570</name>
</gene>
<accession>A0A2W1N2C2</accession>
<dbReference type="InterPro" id="IPR015882">
    <property type="entry name" value="HEX_bac_N"/>
</dbReference>
<name>A0A2W1N2C2_9FLAO</name>
<dbReference type="SUPFAM" id="SSF55545">
    <property type="entry name" value="beta-N-acetylhexosaminidase-like domain"/>
    <property type="match status" value="1"/>
</dbReference>